<name>A0A8D3C0K3_SCOMX</name>
<dbReference type="GeneTree" id="ENSGT01120000272309"/>
<sequence>MASSSPAVSCSVCSMFSYSSASFSDSDTCSKCSLFARMEARLSLLEARLCTMESKSLAETVSQSPLAGASCSSVASLAPSDPPAAPEQPGGQGCWVTVRNKRHSPKLKPTVHHQPLHVSNKFSPLDTPAEETTLIIGDSVLRNVKLAKPATTVCIPGARAGDVESHLKLLAKDKRRYGKIIIHVGSNDTRLRQ</sequence>
<dbReference type="Gene3D" id="3.40.50.12690">
    <property type="match status" value="1"/>
</dbReference>
<proteinExistence type="predicted"/>
<evidence type="ECO:0000313" key="2">
    <source>
        <dbReference type="Proteomes" id="UP000694558"/>
    </source>
</evidence>
<protein>
    <submittedName>
        <fullName evidence="1">Uncharacterized protein</fullName>
    </submittedName>
</protein>
<accession>A0A8D3C0K3</accession>
<organism evidence="1 2">
    <name type="scientific">Scophthalmus maximus</name>
    <name type="common">Turbot</name>
    <name type="synonym">Psetta maxima</name>
    <dbReference type="NCBI Taxonomy" id="52904"/>
    <lineage>
        <taxon>Eukaryota</taxon>
        <taxon>Metazoa</taxon>
        <taxon>Chordata</taxon>
        <taxon>Craniata</taxon>
        <taxon>Vertebrata</taxon>
        <taxon>Euteleostomi</taxon>
        <taxon>Actinopterygii</taxon>
        <taxon>Neopterygii</taxon>
        <taxon>Teleostei</taxon>
        <taxon>Neoteleostei</taxon>
        <taxon>Acanthomorphata</taxon>
        <taxon>Carangaria</taxon>
        <taxon>Pleuronectiformes</taxon>
        <taxon>Pleuronectoidei</taxon>
        <taxon>Scophthalmidae</taxon>
        <taxon>Scophthalmus</taxon>
    </lineage>
</organism>
<dbReference type="Proteomes" id="UP000694558">
    <property type="component" value="Unassembled WGS sequence"/>
</dbReference>
<reference evidence="1" key="1">
    <citation type="submission" date="2025-08" db="UniProtKB">
        <authorList>
            <consortium name="Ensembl"/>
        </authorList>
    </citation>
    <scope>IDENTIFICATION</scope>
</reference>
<evidence type="ECO:0000313" key="1">
    <source>
        <dbReference type="Ensembl" id="ENSSMAP00000040811.1"/>
    </source>
</evidence>
<dbReference type="AlphaFoldDB" id="A0A8D3C0K3"/>
<dbReference type="Ensembl" id="ENSSMAT00000052615.1">
    <property type="protein sequence ID" value="ENSSMAP00000040811.1"/>
    <property type="gene ID" value="ENSSMAG00000032323.1"/>
</dbReference>